<evidence type="ECO:0000313" key="3">
    <source>
        <dbReference type="Proteomes" id="UP000321513"/>
    </source>
</evidence>
<feature type="transmembrane region" description="Helical" evidence="1">
    <location>
        <begin position="7"/>
        <end position="24"/>
    </location>
</feature>
<dbReference type="RefSeq" id="WP_147206283.1">
    <property type="nucleotide sequence ID" value="NZ_BJYT01000043.1"/>
</dbReference>
<dbReference type="OrthoDB" id="964187at2"/>
<dbReference type="EMBL" id="BJYT01000043">
    <property type="protein sequence ID" value="GEO12158.1"/>
    <property type="molecule type" value="Genomic_DNA"/>
</dbReference>
<evidence type="ECO:0000256" key="1">
    <source>
        <dbReference type="SAM" id="Phobius"/>
    </source>
</evidence>
<keyword evidence="3" id="KW-1185">Reference proteome</keyword>
<dbReference type="AlphaFoldDB" id="A0A512BJL6"/>
<gene>
    <name evidence="2" type="ORF">SAE01_46540</name>
</gene>
<keyword evidence="1" id="KW-0812">Transmembrane</keyword>
<sequence length="79" mass="9266">MKNYKFATAFVTLYLIVYTVLLRLKVPLNISLFMFSLSPFLVVWMVYAVLKYAPYINRELNDDEEWGYQDEGPKSTSLS</sequence>
<keyword evidence="1" id="KW-1133">Transmembrane helix</keyword>
<reference evidence="2 3" key="1">
    <citation type="submission" date="2019-07" db="EMBL/GenBank/DDBJ databases">
        <title>Whole genome shotgun sequence of Segetibacter aerophilus NBRC 106135.</title>
        <authorList>
            <person name="Hosoyama A."/>
            <person name="Uohara A."/>
            <person name="Ohji S."/>
            <person name="Ichikawa N."/>
        </authorList>
    </citation>
    <scope>NUCLEOTIDE SEQUENCE [LARGE SCALE GENOMIC DNA]</scope>
    <source>
        <strain evidence="2 3">NBRC 106135</strain>
    </source>
</reference>
<protein>
    <submittedName>
        <fullName evidence="2">Uncharacterized protein</fullName>
    </submittedName>
</protein>
<accession>A0A512BJL6</accession>
<evidence type="ECO:0000313" key="2">
    <source>
        <dbReference type="EMBL" id="GEO12158.1"/>
    </source>
</evidence>
<organism evidence="2 3">
    <name type="scientific">Segetibacter aerophilus</name>
    <dbReference type="NCBI Taxonomy" id="670293"/>
    <lineage>
        <taxon>Bacteria</taxon>
        <taxon>Pseudomonadati</taxon>
        <taxon>Bacteroidota</taxon>
        <taxon>Chitinophagia</taxon>
        <taxon>Chitinophagales</taxon>
        <taxon>Chitinophagaceae</taxon>
        <taxon>Segetibacter</taxon>
    </lineage>
</organism>
<proteinExistence type="predicted"/>
<dbReference type="Proteomes" id="UP000321513">
    <property type="component" value="Unassembled WGS sequence"/>
</dbReference>
<comment type="caution">
    <text evidence="2">The sequence shown here is derived from an EMBL/GenBank/DDBJ whole genome shotgun (WGS) entry which is preliminary data.</text>
</comment>
<feature type="transmembrane region" description="Helical" evidence="1">
    <location>
        <begin position="30"/>
        <end position="50"/>
    </location>
</feature>
<keyword evidence="1" id="KW-0472">Membrane</keyword>
<name>A0A512BJL6_9BACT</name>